<proteinExistence type="predicted"/>
<comment type="caution">
    <text evidence="7">The sequence shown here is derived from an EMBL/GenBank/DDBJ whole genome shotgun (WGS) entry which is preliminary data.</text>
</comment>
<dbReference type="SUPFAM" id="SSF53697">
    <property type="entry name" value="SIS domain"/>
    <property type="match status" value="1"/>
</dbReference>
<feature type="domain" description="HTH rpiR-type" evidence="4">
    <location>
        <begin position="3"/>
        <end position="79"/>
    </location>
</feature>
<dbReference type="PANTHER" id="PTHR30514">
    <property type="entry name" value="GLUCOKINASE"/>
    <property type="match status" value="1"/>
</dbReference>
<gene>
    <name evidence="6" type="ORF">FFL34_15050</name>
    <name evidence="7" type="ORF">FH966_10315</name>
</gene>
<dbReference type="Gene3D" id="1.10.10.10">
    <property type="entry name" value="Winged helix-like DNA-binding domain superfamily/Winged helix DNA-binding domain"/>
    <property type="match status" value="1"/>
</dbReference>
<keyword evidence="9" id="KW-1185">Reference proteome</keyword>
<organism evidence="7 9">
    <name type="scientific">Lentibacillus cibarius</name>
    <dbReference type="NCBI Taxonomy" id="2583219"/>
    <lineage>
        <taxon>Bacteria</taxon>
        <taxon>Bacillati</taxon>
        <taxon>Bacillota</taxon>
        <taxon>Bacilli</taxon>
        <taxon>Bacillales</taxon>
        <taxon>Bacillaceae</taxon>
        <taxon>Lentibacillus</taxon>
    </lineage>
</organism>
<dbReference type="SUPFAM" id="SSF46689">
    <property type="entry name" value="Homeodomain-like"/>
    <property type="match status" value="1"/>
</dbReference>
<dbReference type="GO" id="GO:0003700">
    <property type="term" value="F:DNA-binding transcription factor activity"/>
    <property type="evidence" value="ECO:0007669"/>
    <property type="project" value="InterPro"/>
</dbReference>
<dbReference type="InterPro" id="IPR009057">
    <property type="entry name" value="Homeodomain-like_sf"/>
</dbReference>
<evidence type="ECO:0000259" key="4">
    <source>
        <dbReference type="PROSITE" id="PS51071"/>
    </source>
</evidence>
<dbReference type="GO" id="GO:0097367">
    <property type="term" value="F:carbohydrate derivative binding"/>
    <property type="evidence" value="ECO:0007669"/>
    <property type="project" value="InterPro"/>
</dbReference>
<keyword evidence="3" id="KW-0804">Transcription</keyword>
<dbReference type="Pfam" id="PF01380">
    <property type="entry name" value="SIS"/>
    <property type="match status" value="1"/>
</dbReference>
<dbReference type="PANTHER" id="PTHR30514:SF18">
    <property type="entry name" value="RPIR-FAMILY TRANSCRIPTIONAL REGULATOR"/>
    <property type="match status" value="1"/>
</dbReference>
<keyword evidence="1" id="KW-0805">Transcription regulation</keyword>
<dbReference type="GO" id="GO:1901135">
    <property type="term" value="P:carbohydrate derivative metabolic process"/>
    <property type="evidence" value="ECO:0007669"/>
    <property type="project" value="InterPro"/>
</dbReference>
<evidence type="ECO:0000256" key="2">
    <source>
        <dbReference type="ARBA" id="ARBA00023125"/>
    </source>
</evidence>
<dbReference type="Proteomes" id="UP000306980">
    <property type="component" value="Unassembled WGS sequence"/>
</dbReference>
<reference evidence="7 9" key="2">
    <citation type="submission" date="2019-07" db="EMBL/GenBank/DDBJ databases">
        <title>Genomic analysis of Lentibacillus sp. NKC851-2.</title>
        <authorList>
            <person name="Oh Y.J."/>
        </authorList>
    </citation>
    <scope>NUCLEOTIDE SEQUENCE [LARGE SCALE GENOMIC DNA]</scope>
    <source>
        <strain evidence="7 9">NKC851-2</strain>
    </source>
</reference>
<accession>A0A549YJL7</accession>
<feature type="domain" description="SIS" evidence="5">
    <location>
        <begin position="122"/>
        <end position="257"/>
    </location>
</feature>
<evidence type="ECO:0000313" key="7">
    <source>
        <dbReference type="EMBL" id="TRM12044.1"/>
    </source>
</evidence>
<sequence>MEPSFIEETNKHFSTLTKGLRKVGDYLLSDPMIFAIHPAKKVGQIIGVSETTVLRFCNTIGYTSYNILQKDVRKYLLDLNQRPIDGLEENIETNNLAESMKVDINNLKGTIEHLYLEEIENAIETIIDSERITVAGYYQSFTFAHWLYFNLNYVLGNVSLYRPENDAGILDILPKKSCVIIFSYYRYALDTIRLAEEAKNKNIKVIAITDSRVSPIVKYADTVLTINISNKSLINKGPITLSLINALLNEVIQRVKERGKIRFTYKYLIKDGED</sequence>
<dbReference type="OrthoDB" id="2930at2"/>
<evidence type="ECO:0000256" key="1">
    <source>
        <dbReference type="ARBA" id="ARBA00023015"/>
    </source>
</evidence>
<evidence type="ECO:0000313" key="6">
    <source>
        <dbReference type="EMBL" id="TMN23257.1"/>
    </source>
</evidence>
<dbReference type="InterPro" id="IPR046348">
    <property type="entry name" value="SIS_dom_sf"/>
</dbReference>
<dbReference type="GO" id="GO:0003677">
    <property type="term" value="F:DNA binding"/>
    <property type="evidence" value="ECO:0007669"/>
    <property type="project" value="UniProtKB-KW"/>
</dbReference>
<dbReference type="Gene3D" id="3.40.50.10490">
    <property type="entry name" value="Glucose-6-phosphate isomerase like protein, domain 1"/>
    <property type="match status" value="1"/>
</dbReference>
<protein>
    <submittedName>
        <fullName evidence="7">MurR/RpiR family transcriptional regulator</fullName>
    </submittedName>
</protein>
<dbReference type="PROSITE" id="PS51464">
    <property type="entry name" value="SIS"/>
    <property type="match status" value="1"/>
</dbReference>
<dbReference type="InterPro" id="IPR047640">
    <property type="entry name" value="RpiR-like"/>
</dbReference>
<evidence type="ECO:0000256" key="3">
    <source>
        <dbReference type="ARBA" id="ARBA00023163"/>
    </source>
</evidence>
<dbReference type="AlphaFoldDB" id="A0A549YJL7"/>
<dbReference type="CDD" id="cd05013">
    <property type="entry name" value="SIS_RpiR"/>
    <property type="match status" value="1"/>
</dbReference>
<dbReference type="RefSeq" id="WP_129676677.1">
    <property type="nucleotide sequence ID" value="NZ_VCIA01000001.1"/>
</dbReference>
<accession>A0A5S3QNG8</accession>
<dbReference type="InterPro" id="IPR036388">
    <property type="entry name" value="WH-like_DNA-bd_sf"/>
</dbReference>
<dbReference type="PROSITE" id="PS51071">
    <property type="entry name" value="HTH_RPIR"/>
    <property type="match status" value="1"/>
</dbReference>
<reference evidence="6 8" key="1">
    <citation type="submission" date="2019-05" db="EMBL/GenBank/DDBJ databases">
        <title>Genomic analysis of Lentibacillus sp. NKC220-2.</title>
        <authorList>
            <person name="Oh Y.J."/>
        </authorList>
    </citation>
    <scope>NUCLEOTIDE SEQUENCE [LARGE SCALE GENOMIC DNA]</scope>
    <source>
        <strain evidence="6 8">NKC220-2</strain>
    </source>
</reference>
<evidence type="ECO:0000313" key="8">
    <source>
        <dbReference type="Proteomes" id="UP000306980"/>
    </source>
</evidence>
<dbReference type="Proteomes" id="UP000319280">
    <property type="component" value="Unassembled WGS sequence"/>
</dbReference>
<dbReference type="InterPro" id="IPR001347">
    <property type="entry name" value="SIS_dom"/>
</dbReference>
<keyword evidence="2" id="KW-0238">DNA-binding</keyword>
<evidence type="ECO:0000259" key="5">
    <source>
        <dbReference type="PROSITE" id="PS51464"/>
    </source>
</evidence>
<dbReference type="EMBL" id="VJMZ01000001">
    <property type="protein sequence ID" value="TRM12044.1"/>
    <property type="molecule type" value="Genomic_DNA"/>
</dbReference>
<name>A0A549YJL7_9BACI</name>
<dbReference type="InterPro" id="IPR000281">
    <property type="entry name" value="HTH_RpiR"/>
</dbReference>
<dbReference type="EMBL" id="VCIA01000001">
    <property type="protein sequence ID" value="TMN23257.1"/>
    <property type="molecule type" value="Genomic_DNA"/>
</dbReference>
<evidence type="ECO:0000313" key="9">
    <source>
        <dbReference type="Proteomes" id="UP000319280"/>
    </source>
</evidence>
<dbReference type="InterPro" id="IPR035472">
    <property type="entry name" value="RpiR-like_SIS"/>
</dbReference>